<evidence type="ECO:0000313" key="2">
    <source>
        <dbReference type="EMBL" id="CAB9500809.1"/>
    </source>
</evidence>
<evidence type="ECO:0000256" key="1">
    <source>
        <dbReference type="SAM" id="MobiDB-lite"/>
    </source>
</evidence>
<dbReference type="AlphaFoldDB" id="A0A9N8DJF5"/>
<accession>A0A9N8DJF5</accession>
<protein>
    <submittedName>
        <fullName evidence="2">Uncharacterized protein</fullName>
    </submittedName>
</protein>
<feature type="region of interest" description="Disordered" evidence="1">
    <location>
        <begin position="96"/>
        <end position="134"/>
    </location>
</feature>
<evidence type="ECO:0000313" key="3">
    <source>
        <dbReference type="Proteomes" id="UP001153069"/>
    </source>
</evidence>
<gene>
    <name evidence="2" type="ORF">SEMRO_92_G048220.1</name>
</gene>
<reference evidence="2" key="1">
    <citation type="submission" date="2020-06" db="EMBL/GenBank/DDBJ databases">
        <authorList>
            <consortium name="Plant Systems Biology data submission"/>
        </authorList>
    </citation>
    <scope>NUCLEOTIDE SEQUENCE</scope>
    <source>
        <strain evidence="2">D6</strain>
    </source>
</reference>
<proteinExistence type="predicted"/>
<name>A0A9N8DJF5_9STRA</name>
<organism evidence="2 3">
    <name type="scientific">Seminavis robusta</name>
    <dbReference type="NCBI Taxonomy" id="568900"/>
    <lineage>
        <taxon>Eukaryota</taxon>
        <taxon>Sar</taxon>
        <taxon>Stramenopiles</taxon>
        <taxon>Ochrophyta</taxon>
        <taxon>Bacillariophyta</taxon>
        <taxon>Bacillariophyceae</taxon>
        <taxon>Bacillariophycidae</taxon>
        <taxon>Naviculales</taxon>
        <taxon>Naviculaceae</taxon>
        <taxon>Seminavis</taxon>
    </lineage>
</organism>
<dbReference type="EMBL" id="CAICTM010000091">
    <property type="protein sequence ID" value="CAB9500809.1"/>
    <property type="molecule type" value="Genomic_DNA"/>
</dbReference>
<dbReference type="Proteomes" id="UP001153069">
    <property type="component" value="Unassembled WGS sequence"/>
</dbReference>
<comment type="caution">
    <text evidence="2">The sequence shown here is derived from an EMBL/GenBank/DDBJ whole genome shotgun (WGS) entry which is preliminary data.</text>
</comment>
<sequence length="227" mass="24914">MRCVDSYFIEEIDDSAIMTHLRNYLLVLPNNAFAVLVTRTEYIRALKFDGTISPKVYDSANQVANSIIRSLQVSIQRGTSNDYRMHPIIMTLFQRQAQSPDASGRSARSPLPKRQRMSSTDSPHTPGQSNPEANKRKGILLYSGPQARSPPSCNVFARSPGSSSNERLCLPFMCQGFACTRVGCKRVHISALSKLPADKQAQLKSFVDASPHLSFAPGRGPAGRASS</sequence>
<feature type="compositionally biased region" description="Polar residues" evidence="1">
    <location>
        <begin position="117"/>
        <end position="132"/>
    </location>
</feature>
<keyword evidence="3" id="KW-1185">Reference proteome</keyword>